<dbReference type="PANTHER" id="PTHR43674:SF12">
    <property type="entry name" value="NITRILASE C965.09-RELATED"/>
    <property type="match status" value="1"/>
</dbReference>
<reference evidence="3 4" key="2">
    <citation type="submission" date="2019-08" db="EMBL/GenBank/DDBJ databases">
        <title>Jejuicoccus antrihumi gen. nov., sp. nov., a new member of the family Dermacoccaceae isolated from a cave.</title>
        <authorList>
            <person name="Schumann P."/>
            <person name="Kim I.S."/>
        </authorList>
    </citation>
    <scope>NUCLEOTIDE SEQUENCE [LARGE SCALE GENOMIC DNA]</scope>
    <source>
        <strain evidence="3 4">C5-26</strain>
    </source>
</reference>
<dbReference type="SUPFAM" id="SSF56317">
    <property type="entry name" value="Carbon-nitrogen hydrolase"/>
    <property type="match status" value="1"/>
</dbReference>
<dbReference type="OrthoDB" id="9811121at2"/>
<dbReference type="Proteomes" id="UP000320244">
    <property type="component" value="Unassembled WGS sequence"/>
</dbReference>
<dbReference type="InterPro" id="IPR050345">
    <property type="entry name" value="Aliph_Amidase/BUP"/>
</dbReference>
<sequence>MAQLEIAVGQMGPVPQGNTRESTVERLVDLLREAAHRGCHLIVFPELALTPFFPRAAGDPDDFPEFFEDTMPSQAVEPLFREAARLHVGFCLGFAEKVIDEEEVRYFNASVLVDRRGRIIGKYRKTHIPGLPEAAQGEADQRFEGRTANFEKRYFEPGNLGFPVFKFEGVSIGMAICNDRRWPETYRSLAGNGAEVVLIGYNTMARRRLITGDGSISEPGHLALFHNDLVMQAGAYQNAVWVVAAARAGEEDGGYLIGGSGVIAPTGEIVARALTQSDELVASRIDTSYCELYRRSVWNDAALAPP</sequence>
<dbReference type="InterPro" id="IPR003010">
    <property type="entry name" value="C-N_Hydrolase"/>
</dbReference>
<comment type="caution">
    <text evidence="3">The sequence shown here is derived from an EMBL/GenBank/DDBJ whole genome shotgun (WGS) entry which is preliminary data.</text>
</comment>
<accession>A0A563DTC3</accession>
<dbReference type="InterPro" id="IPR036526">
    <property type="entry name" value="C-N_Hydrolase_sf"/>
</dbReference>
<evidence type="ECO:0000313" key="3">
    <source>
        <dbReference type="EMBL" id="TWP33233.1"/>
    </source>
</evidence>
<feature type="domain" description="CN hydrolase" evidence="2">
    <location>
        <begin position="4"/>
        <end position="287"/>
    </location>
</feature>
<organism evidence="3 4">
    <name type="scientific">Leekyejoonella antrihumi</name>
    <dbReference type="NCBI Taxonomy" id="1660198"/>
    <lineage>
        <taxon>Bacteria</taxon>
        <taxon>Bacillati</taxon>
        <taxon>Actinomycetota</taxon>
        <taxon>Actinomycetes</taxon>
        <taxon>Micrococcales</taxon>
        <taxon>Dermacoccaceae</taxon>
        <taxon>Leekyejoonella</taxon>
    </lineage>
</organism>
<dbReference type="Gene3D" id="3.60.110.10">
    <property type="entry name" value="Carbon-nitrogen hydrolase"/>
    <property type="match status" value="1"/>
</dbReference>
<dbReference type="RefSeq" id="WP_146320483.1">
    <property type="nucleotide sequence ID" value="NZ_VCQV01000045.1"/>
</dbReference>
<dbReference type="Pfam" id="PF00795">
    <property type="entry name" value="CN_hydrolase"/>
    <property type="match status" value="1"/>
</dbReference>
<dbReference type="AlphaFoldDB" id="A0A563DTC3"/>
<dbReference type="PANTHER" id="PTHR43674">
    <property type="entry name" value="NITRILASE C965.09-RELATED"/>
    <property type="match status" value="1"/>
</dbReference>
<dbReference type="PROSITE" id="PS50263">
    <property type="entry name" value="CN_HYDROLASE"/>
    <property type="match status" value="1"/>
</dbReference>
<dbReference type="GO" id="GO:0016811">
    <property type="term" value="F:hydrolase activity, acting on carbon-nitrogen (but not peptide) bonds, in linear amides"/>
    <property type="evidence" value="ECO:0007669"/>
    <property type="project" value="TreeGrafter"/>
</dbReference>
<keyword evidence="4" id="KW-1185">Reference proteome</keyword>
<evidence type="ECO:0000259" key="2">
    <source>
        <dbReference type="PROSITE" id="PS50263"/>
    </source>
</evidence>
<keyword evidence="1 3" id="KW-0378">Hydrolase</keyword>
<dbReference type="EMBL" id="VCQV01000045">
    <property type="protein sequence ID" value="TWP33233.1"/>
    <property type="molecule type" value="Genomic_DNA"/>
</dbReference>
<evidence type="ECO:0000256" key="1">
    <source>
        <dbReference type="ARBA" id="ARBA00022801"/>
    </source>
</evidence>
<name>A0A563DTC3_9MICO</name>
<evidence type="ECO:0000313" key="4">
    <source>
        <dbReference type="Proteomes" id="UP000320244"/>
    </source>
</evidence>
<proteinExistence type="predicted"/>
<gene>
    <name evidence="3" type="ORF">FGL98_21785</name>
</gene>
<protein>
    <submittedName>
        <fullName evidence="3">N-carbamoyl-D-amino-acid hydrolase</fullName>
    </submittedName>
</protein>
<reference evidence="3 4" key="1">
    <citation type="submission" date="2019-05" db="EMBL/GenBank/DDBJ databases">
        <authorList>
            <person name="Lee S.D."/>
        </authorList>
    </citation>
    <scope>NUCLEOTIDE SEQUENCE [LARGE SCALE GENOMIC DNA]</scope>
    <source>
        <strain evidence="3 4">C5-26</strain>
    </source>
</reference>